<keyword evidence="3" id="KW-1185">Reference proteome</keyword>
<protein>
    <submittedName>
        <fullName evidence="1 2">Uncharacterized protein</fullName>
    </submittedName>
</protein>
<dbReference type="VEuPathDB" id="VectorBase:ASIC021925"/>
<evidence type="ECO:0000313" key="1">
    <source>
        <dbReference type="EMBL" id="KFB53425.1"/>
    </source>
</evidence>
<gene>
    <name evidence="1" type="ORF">ZHAS_00021925</name>
</gene>
<dbReference type="EMBL" id="ATLV01026865">
    <property type="status" value="NOT_ANNOTATED_CDS"/>
    <property type="molecule type" value="Genomic_DNA"/>
</dbReference>
<dbReference type="AlphaFoldDB" id="A0A084WT81"/>
<organism evidence="1">
    <name type="scientific">Anopheles sinensis</name>
    <name type="common">Mosquito</name>
    <dbReference type="NCBI Taxonomy" id="74873"/>
    <lineage>
        <taxon>Eukaryota</taxon>
        <taxon>Metazoa</taxon>
        <taxon>Ecdysozoa</taxon>
        <taxon>Arthropoda</taxon>
        <taxon>Hexapoda</taxon>
        <taxon>Insecta</taxon>
        <taxon>Pterygota</taxon>
        <taxon>Neoptera</taxon>
        <taxon>Endopterygota</taxon>
        <taxon>Diptera</taxon>
        <taxon>Nematocera</taxon>
        <taxon>Culicoidea</taxon>
        <taxon>Culicidae</taxon>
        <taxon>Anophelinae</taxon>
        <taxon>Anopheles</taxon>
    </lineage>
</organism>
<proteinExistence type="predicted"/>
<name>A0A084WT81_ANOSI</name>
<dbReference type="EMBL" id="KE525420">
    <property type="protein sequence ID" value="KFB53425.1"/>
    <property type="molecule type" value="Genomic_DNA"/>
</dbReference>
<sequence>MGLSSFLLVLSNLSNRPLSDQSAASAPGGIISGGIAAVQETFGQAESRQ</sequence>
<accession>A0A084WT81</accession>
<dbReference type="EnsemblMetazoa" id="ASIC021925-RA">
    <property type="protein sequence ID" value="ASIC021925-PA"/>
    <property type="gene ID" value="ASIC021925"/>
</dbReference>
<dbReference type="Proteomes" id="UP000030765">
    <property type="component" value="Unassembled WGS sequence"/>
</dbReference>
<evidence type="ECO:0000313" key="2">
    <source>
        <dbReference type="EnsemblMetazoa" id="ASIC021925-PA"/>
    </source>
</evidence>
<evidence type="ECO:0000313" key="3">
    <source>
        <dbReference type="Proteomes" id="UP000030765"/>
    </source>
</evidence>
<reference evidence="1 3" key="1">
    <citation type="journal article" date="2014" name="BMC Genomics">
        <title>Genome sequence of Anopheles sinensis provides insight into genetics basis of mosquito competence for malaria parasites.</title>
        <authorList>
            <person name="Zhou D."/>
            <person name="Zhang D."/>
            <person name="Ding G."/>
            <person name="Shi L."/>
            <person name="Hou Q."/>
            <person name="Ye Y."/>
            <person name="Xu Y."/>
            <person name="Zhou H."/>
            <person name="Xiong C."/>
            <person name="Li S."/>
            <person name="Yu J."/>
            <person name="Hong S."/>
            <person name="Yu X."/>
            <person name="Zou P."/>
            <person name="Chen C."/>
            <person name="Chang X."/>
            <person name="Wang W."/>
            <person name="Lv Y."/>
            <person name="Sun Y."/>
            <person name="Ma L."/>
            <person name="Shen B."/>
            <person name="Zhu C."/>
        </authorList>
    </citation>
    <scope>NUCLEOTIDE SEQUENCE [LARGE SCALE GENOMIC DNA]</scope>
</reference>
<reference evidence="2" key="2">
    <citation type="submission" date="2020-05" db="UniProtKB">
        <authorList>
            <consortium name="EnsemblMetazoa"/>
        </authorList>
    </citation>
    <scope>IDENTIFICATION</scope>
</reference>